<reference evidence="5" key="1">
    <citation type="journal article" date="2019" name="Int. J. Syst. Evol. Microbiol.">
        <title>The Global Catalogue of Microorganisms (GCM) 10K type strain sequencing project: providing services to taxonomists for standard genome sequencing and annotation.</title>
        <authorList>
            <consortium name="The Broad Institute Genomics Platform"/>
            <consortium name="The Broad Institute Genome Sequencing Center for Infectious Disease"/>
            <person name="Wu L."/>
            <person name="Ma J."/>
        </authorList>
    </citation>
    <scope>NUCLEOTIDE SEQUENCE [LARGE SCALE GENOMIC DNA]</scope>
    <source>
        <strain evidence="5">S1</strain>
    </source>
</reference>
<dbReference type="InterPro" id="IPR050902">
    <property type="entry name" value="ABC_Transporter_SBP"/>
</dbReference>
<name>A0ABW4C9M7_9BACL</name>
<evidence type="ECO:0000259" key="3">
    <source>
        <dbReference type="PROSITE" id="PS50983"/>
    </source>
</evidence>
<evidence type="ECO:0000313" key="5">
    <source>
        <dbReference type="Proteomes" id="UP001597282"/>
    </source>
</evidence>
<proteinExistence type="inferred from homology"/>
<keyword evidence="2" id="KW-0732">Signal</keyword>
<dbReference type="Gene3D" id="3.40.50.1980">
    <property type="entry name" value="Nitrogenase molybdenum iron protein domain"/>
    <property type="match status" value="2"/>
</dbReference>
<accession>A0ABW4C9M7</accession>
<dbReference type="PROSITE" id="PS50983">
    <property type="entry name" value="FE_B12_PBP"/>
    <property type="match status" value="1"/>
</dbReference>
<sequence length="327" mass="36004">MRYRRFVVTLVLLITLVVTACGQSPDPTAQGDEGKTTSAPFLKFRDDTGKTVTLKEQPKRIVVLSPEFLTLLYDLEGEAVGRMSTYSSPVPKAAQDLPEVGTINQINVEKLVALNPDFVIGTPSFHGKLSDLMKRNEIPFALMQMRSFNDVKEKAALLGQITGNEGKAKQRLKETEGKMEDISAKLPKSGPSFVVLNVTPSNVSIQRANTTALEIGELLRMDNLAKPMNPKPDGSQTSVPYSMEALVEAQPDYVFITIHGAQEQGEKKIKKELEGNPAWASLKAVQQGRVRVIPSARYLTNPGLAYDQSMLHMAKIVYPDIFDDGKK</sequence>
<evidence type="ECO:0000256" key="1">
    <source>
        <dbReference type="ARBA" id="ARBA00008814"/>
    </source>
</evidence>
<comment type="similarity">
    <text evidence="1">Belongs to the bacterial solute-binding protein 8 family.</text>
</comment>
<dbReference type="PANTHER" id="PTHR30535">
    <property type="entry name" value="VITAMIN B12-BINDING PROTEIN"/>
    <property type="match status" value="1"/>
</dbReference>
<keyword evidence="5" id="KW-1185">Reference proteome</keyword>
<protein>
    <submittedName>
        <fullName evidence="4">ABC transporter substrate-binding protein</fullName>
    </submittedName>
</protein>
<evidence type="ECO:0000313" key="4">
    <source>
        <dbReference type="EMBL" id="MFD1426876.1"/>
    </source>
</evidence>
<dbReference type="PROSITE" id="PS51257">
    <property type="entry name" value="PROKAR_LIPOPROTEIN"/>
    <property type="match status" value="1"/>
</dbReference>
<gene>
    <name evidence="4" type="ORF">ACFQ4Y_07985</name>
</gene>
<dbReference type="Proteomes" id="UP001597282">
    <property type="component" value="Unassembled WGS sequence"/>
</dbReference>
<dbReference type="PANTHER" id="PTHR30535:SF34">
    <property type="entry name" value="MOLYBDATE-BINDING PROTEIN MOLA"/>
    <property type="match status" value="1"/>
</dbReference>
<dbReference type="InterPro" id="IPR002491">
    <property type="entry name" value="ABC_transptr_periplasmic_BD"/>
</dbReference>
<dbReference type="SUPFAM" id="SSF53807">
    <property type="entry name" value="Helical backbone' metal receptor"/>
    <property type="match status" value="1"/>
</dbReference>
<organism evidence="4 5">
    <name type="scientific">Kroppenstedtia sanguinis</name>
    <dbReference type="NCBI Taxonomy" id="1380684"/>
    <lineage>
        <taxon>Bacteria</taxon>
        <taxon>Bacillati</taxon>
        <taxon>Bacillota</taxon>
        <taxon>Bacilli</taxon>
        <taxon>Bacillales</taxon>
        <taxon>Thermoactinomycetaceae</taxon>
        <taxon>Kroppenstedtia</taxon>
    </lineage>
</organism>
<feature type="chain" id="PRO_5046715244" evidence="2">
    <location>
        <begin position="21"/>
        <end position="327"/>
    </location>
</feature>
<feature type="signal peptide" evidence="2">
    <location>
        <begin position="1"/>
        <end position="20"/>
    </location>
</feature>
<comment type="caution">
    <text evidence="4">The sequence shown here is derived from an EMBL/GenBank/DDBJ whole genome shotgun (WGS) entry which is preliminary data.</text>
</comment>
<dbReference type="RefSeq" id="WP_380145781.1">
    <property type="nucleotide sequence ID" value="NZ_JBHTNU010000006.1"/>
</dbReference>
<dbReference type="EMBL" id="JBHTNU010000006">
    <property type="protein sequence ID" value="MFD1426876.1"/>
    <property type="molecule type" value="Genomic_DNA"/>
</dbReference>
<feature type="domain" description="Fe/B12 periplasmic-binding" evidence="3">
    <location>
        <begin position="60"/>
        <end position="321"/>
    </location>
</feature>
<dbReference type="Pfam" id="PF01497">
    <property type="entry name" value="Peripla_BP_2"/>
    <property type="match status" value="1"/>
</dbReference>
<evidence type="ECO:0000256" key="2">
    <source>
        <dbReference type="SAM" id="SignalP"/>
    </source>
</evidence>